<accession>A0ABR7INN9</accession>
<dbReference type="SUPFAM" id="SSF53756">
    <property type="entry name" value="UDP-Glycosyltransferase/glycogen phosphorylase"/>
    <property type="match status" value="1"/>
</dbReference>
<evidence type="ECO:0000313" key="2">
    <source>
        <dbReference type="Proteomes" id="UP000649151"/>
    </source>
</evidence>
<dbReference type="Proteomes" id="UP000649151">
    <property type="component" value="Unassembled WGS sequence"/>
</dbReference>
<dbReference type="CDD" id="cd03801">
    <property type="entry name" value="GT4_PimA-like"/>
    <property type="match status" value="1"/>
</dbReference>
<dbReference type="RefSeq" id="WP_186995937.1">
    <property type="nucleotide sequence ID" value="NZ_JACOQK010000001.1"/>
</dbReference>
<proteinExistence type="predicted"/>
<dbReference type="EMBL" id="JACOQK010000001">
    <property type="protein sequence ID" value="MBC5786689.1"/>
    <property type="molecule type" value="Genomic_DNA"/>
</dbReference>
<evidence type="ECO:0000313" key="1">
    <source>
        <dbReference type="EMBL" id="MBC5786689.1"/>
    </source>
</evidence>
<keyword evidence="2" id="KW-1185">Reference proteome</keyword>
<dbReference type="PANTHER" id="PTHR12526">
    <property type="entry name" value="GLYCOSYLTRANSFERASE"/>
    <property type="match status" value="1"/>
</dbReference>
<sequence>MKHTDELIFWFDQPPKVSLGAFNYVVEQWGCNVIYVIDHQLGAHRKLIGWDETSFPGVNIVMLDEQENQTKCIEQIFQLHPNAIHIVNGFFSNIERKIRKYILHRGLKLGFMSERPTILKYDSSIKQMIKNHLLPFKYKLAYRRYKSDVRFVLPLGLEGKHEFESFGWPKDKLYNFMYCPVLAELCTQTSNQHIEGIRFLYVGRFVKKRLATVMESVERLKGEKWSLELVGGYGADAKEIINWCNRTKNVSFGGTWPADEVGKKMQDYDVYLLATQYDGWNAQINEAIHAGLGVITTDEAVSDELISASGSGIVVQAKDDNAFYQAMQNVVEHPEIVLTWKIKAKEYRKKIHGNTVGQYLIDILDYTFYDKKNKPQCPWL</sequence>
<name>A0ABR7INN9_9CLOT</name>
<protein>
    <submittedName>
        <fullName evidence="1">Glycosyltransferase family 4 protein</fullName>
    </submittedName>
</protein>
<reference evidence="1 2" key="1">
    <citation type="submission" date="2020-08" db="EMBL/GenBank/DDBJ databases">
        <title>Genome public.</title>
        <authorList>
            <person name="Liu C."/>
            <person name="Sun Q."/>
        </authorList>
    </citation>
    <scope>NUCLEOTIDE SEQUENCE [LARGE SCALE GENOMIC DNA]</scope>
    <source>
        <strain evidence="1 2">NSJ-27</strain>
    </source>
</reference>
<dbReference type="Pfam" id="PF13692">
    <property type="entry name" value="Glyco_trans_1_4"/>
    <property type="match status" value="1"/>
</dbReference>
<gene>
    <name evidence="1" type="ORF">H8Z77_01430</name>
</gene>
<comment type="caution">
    <text evidence="1">The sequence shown here is derived from an EMBL/GenBank/DDBJ whole genome shotgun (WGS) entry which is preliminary data.</text>
</comment>
<dbReference type="Gene3D" id="3.40.50.2000">
    <property type="entry name" value="Glycogen Phosphorylase B"/>
    <property type="match status" value="1"/>
</dbReference>
<organism evidence="1 2">
    <name type="scientific">Clostridium facile</name>
    <dbReference type="NCBI Taxonomy" id="2763035"/>
    <lineage>
        <taxon>Bacteria</taxon>
        <taxon>Bacillati</taxon>
        <taxon>Bacillota</taxon>
        <taxon>Clostridia</taxon>
        <taxon>Eubacteriales</taxon>
        <taxon>Clostridiaceae</taxon>
        <taxon>Clostridium</taxon>
    </lineage>
</organism>